<sequence length="280" mass="32417">MELNRISLLNAVRCLLEDKPFESDVALPLPSSEFIEATDVMKPLLSALSRGELQGEGIFARVRLDYPEFDDTATNSELSRLSVDFRQQEQIILGIGVEREPSKIPASSWWFEGAIWEKSILWVSAQQHFDEQRWRGLKIQPTVSFLPERPYEFEELICFHEVSLPLNDVVRWADRMRGETSHKATHNARKAGRKSVEDWEAIENHLQNEIENGKVWHDWFEVWDDIVGMMKVVNPNVTDGQPYQKLTNHLARKNQVLLHHLRTRIRTSRSYEPGGADSTN</sequence>
<proteinExistence type="predicted"/>
<name>A0ABY3ZIU6_9RHOB</name>
<reference evidence="2" key="1">
    <citation type="journal article" date="2022" name="Microorganisms">
        <title>Beyond the ABCs#Discovery of Three New Plasmid Types in Rhodobacterales (RepQ, RepY, RepW).</title>
        <authorList>
            <person name="Freese H.M."/>
            <person name="Ringel V."/>
            <person name="Overmann J."/>
            <person name="Petersen J."/>
        </authorList>
    </citation>
    <scope>NUCLEOTIDE SEQUENCE [LARGE SCALE GENOMIC DNA]</scope>
    <source>
        <strain evidence="2">DSM 109990</strain>
    </source>
</reference>
<evidence type="ECO:0000313" key="1">
    <source>
        <dbReference type="EMBL" id="UOA14040.1"/>
    </source>
</evidence>
<protein>
    <submittedName>
        <fullName evidence="1">Uncharacterized protein</fullName>
    </submittedName>
</protein>
<accession>A0ABY3ZIU6</accession>
<gene>
    <name evidence="1" type="ORF">DSM109990_00835</name>
</gene>
<dbReference type="RefSeq" id="WP_243262488.1">
    <property type="nucleotide sequence ID" value="NZ_CP085144.1"/>
</dbReference>
<organism evidence="1 2">
    <name type="scientific">Sulfitobacter dubius</name>
    <dbReference type="NCBI Taxonomy" id="218673"/>
    <lineage>
        <taxon>Bacteria</taxon>
        <taxon>Pseudomonadati</taxon>
        <taxon>Pseudomonadota</taxon>
        <taxon>Alphaproteobacteria</taxon>
        <taxon>Rhodobacterales</taxon>
        <taxon>Roseobacteraceae</taxon>
        <taxon>Sulfitobacter</taxon>
    </lineage>
</organism>
<dbReference type="EMBL" id="CP085144">
    <property type="protein sequence ID" value="UOA14040.1"/>
    <property type="molecule type" value="Genomic_DNA"/>
</dbReference>
<dbReference type="Proteomes" id="UP000831019">
    <property type="component" value="Chromosome"/>
</dbReference>
<keyword evidence="2" id="KW-1185">Reference proteome</keyword>
<evidence type="ECO:0000313" key="2">
    <source>
        <dbReference type="Proteomes" id="UP000831019"/>
    </source>
</evidence>